<keyword evidence="1" id="KW-0226">DNA condensation</keyword>
<dbReference type="SMART" id="SM00411">
    <property type="entry name" value="BHL"/>
    <property type="match status" value="1"/>
</dbReference>
<name>A0A6G4WX06_9ACTN</name>
<dbReference type="GO" id="GO:0005829">
    <property type="term" value="C:cytosol"/>
    <property type="evidence" value="ECO:0007669"/>
    <property type="project" value="TreeGrafter"/>
</dbReference>
<dbReference type="RefSeq" id="WP_165298855.1">
    <property type="nucleotide sequence ID" value="NZ_JAAKZZ010000100.1"/>
</dbReference>
<feature type="region of interest" description="Disordered" evidence="4">
    <location>
        <begin position="103"/>
        <end position="122"/>
    </location>
</feature>
<comment type="similarity">
    <text evidence="3">Belongs to the bacterial histone-like protein family.</text>
</comment>
<dbReference type="PANTHER" id="PTHR33175">
    <property type="entry name" value="DNA-BINDING PROTEIN HU"/>
    <property type="match status" value="1"/>
</dbReference>
<dbReference type="Pfam" id="PF00216">
    <property type="entry name" value="Bac_DNA_binding"/>
    <property type="match status" value="1"/>
</dbReference>
<proteinExistence type="inferred from homology"/>
<evidence type="ECO:0000313" key="6">
    <source>
        <dbReference type="Proteomes" id="UP000477722"/>
    </source>
</evidence>
<evidence type="ECO:0000256" key="1">
    <source>
        <dbReference type="ARBA" id="ARBA00023067"/>
    </source>
</evidence>
<dbReference type="GO" id="GO:0003677">
    <property type="term" value="F:DNA binding"/>
    <property type="evidence" value="ECO:0007669"/>
    <property type="project" value="UniProtKB-KW"/>
</dbReference>
<dbReference type="AlphaFoldDB" id="A0A6G4WX06"/>
<evidence type="ECO:0000313" key="5">
    <source>
        <dbReference type="EMBL" id="NGO69160.1"/>
    </source>
</evidence>
<dbReference type="InterPro" id="IPR010992">
    <property type="entry name" value="IHF-like_DNA-bd_dom_sf"/>
</dbReference>
<dbReference type="CDD" id="cd13831">
    <property type="entry name" value="HU"/>
    <property type="match status" value="1"/>
</dbReference>
<dbReference type="Proteomes" id="UP000477722">
    <property type="component" value="Unassembled WGS sequence"/>
</dbReference>
<dbReference type="PANTHER" id="PTHR33175:SF3">
    <property type="entry name" value="DNA-BINDING PROTEIN HU-BETA"/>
    <property type="match status" value="1"/>
</dbReference>
<keyword evidence="2 5" id="KW-0238">DNA-binding</keyword>
<comment type="caution">
    <text evidence="5">The sequence shown here is derived from an EMBL/GenBank/DDBJ whole genome shotgun (WGS) entry which is preliminary data.</text>
</comment>
<gene>
    <name evidence="5" type="ORF">G5C65_12495</name>
</gene>
<dbReference type="InterPro" id="IPR000119">
    <property type="entry name" value="Hist_DNA-bd"/>
</dbReference>
<dbReference type="GO" id="GO:0030261">
    <property type="term" value="P:chromosome condensation"/>
    <property type="evidence" value="ECO:0007669"/>
    <property type="project" value="UniProtKB-KW"/>
</dbReference>
<sequence>MTTHVQPKTDLNKGELADALAAELGISRRQARLAVEGVFDLIARAVSAGHTVTISNFGSWRPEEKPARAARNPFTGERVQVPARGGMRWRTSPRLREHLRDGTAATIRKHPKGTLRAGGDVA</sequence>
<evidence type="ECO:0000256" key="3">
    <source>
        <dbReference type="RuleBase" id="RU003939"/>
    </source>
</evidence>
<dbReference type="EMBL" id="JAAKZZ010000100">
    <property type="protein sequence ID" value="NGO69160.1"/>
    <property type="molecule type" value="Genomic_DNA"/>
</dbReference>
<dbReference type="GO" id="GO:0030527">
    <property type="term" value="F:structural constituent of chromatin"/>
    <property type="evidence" value="ECO:0007669"/>
    <property type="project" value="InterPro"/>
</dbReference>
<organism evidence="5 6">
    <name type="scientific">Streptomyces boncukensis</name>
    <dbReference type="NCBI Taxonomy" id="2711219"/>
    <lineage>
        <taxon>Bacteria</taxon>
        <taxon>Bacillati</taxon>
        <taxon>Actinomycetota</taxon>
        <taxon>Actinomycetes</taxon>
        <taxon>Kitasatosporales</taxon>
        <taxon>Streptomycetaceae</taxon>
        <taxon>Streptomyces</taxon>
    </lineage>
</organism>
<keyword evidence="6" id="KW-1185">Reference proteome</keyword>
<evidence type="ECO:0000256" key="4">
    <source>
        <dbReference type="SAM" id="MobiDB-lite"/>
    </source>
</evidence>
<dbReference type="SUPFAM" id="SSF47729">
    <property type="entry name" value="IHF-like DNA-binding proteins"/>
    <property type="match status" value="1"/>
</dbReference>
<accession>A0A6G4WX06</accession>
<dbReference type="Gene3D" id="4.10.520.10">
    <property type="entry name" value="IHF-like DNA-binding proteins"/>
    <property type="match status" value="1"/>
</dbReference>
<reference evidence="5 6" key="1">
    <citation type="submission" date="2020-02" db="EMBL/GenBank/DDBJ databases">
        <title>Whole-genome analyses of novel actinobacteria.</title>
        <authorList>
            <person name="Sahin N."/>
            <person name="Tatar D."/>
        </authorList>
    </citation>
    <scope>NUCLEOTIDE SEQUENCE [LARGE SCALE GENOMIC DNA]</scope>
    <source>
        <strain evidence="5 6">SB3404</strain>
    </source>
</reference>
<protein>
    <submittedName>
        <fullName evidence="5">HU family DNA-binding protein</fullName>
    </submittedName>
</protein>
<evidence type="ECO:0000256" key="2">
    <source>
        <dbReference type="ARBA" id="ARBA00023125"/>
    </source>
</evidence>